<protein>
    <submittedName>
        <fullName evidence="3">Lysophospholipid acyltransferase family protein</fullName>
    </submittedName>
</protein>
<name>A0A932MLK9_UNCTE</name>
<evidence type="ECO:0000256" key="1">
    <source>
        <dbReference type="SAM" id="Phobius"/>
    </source>
</evidence>
<proteinExistence type="predicted"/>
<dbReference type="AlphaFoldDB" id="A0A932MLK9"/>
<accession>A0A932MLK9</accession>
<dbReference type="Pfam" id="PF04028">
    <property type="entry name" value="DUF374"/>
    <property type="match status" value="1"/>
</dbReference>
<organism evidence="3 4">
    <name type="scientific">Tectimicrobiota bacterium</name>
    <dbReference type="NCBI Taxonomy" id="2528274"/>
    <lineage>
        <taxon>Bacteria</taxon>
        <taxon>Pseudomonadati</taxon>
        <taxon>Nitrospinota/Tectimicrobiota group</taxon>
        <taxon>Candidatus Tectimicrobiota</taxon>
    </lineage>
</organism>
<dbReference type="Proteomes" id="UP000782312">
    <property type="component" value="Unassembled WGS sequence"/>
</dbReference>
<dbReference type="GO" id="GO:0016746">
    <property type="term" value="F:acyltransferase activity"/>
    <property type="evidence" value="ECO:0007669"/>
    <property type="project" value="UniProtKB-KW"/>
</dbReference>
<keyword evidence="1" id="KW-0472">Membrane</keyword>
<dbReference type="InterPro" id="IPR007172">
    <property type="entry name" value="DUF374"/>
</dbReference>
<dbReference type="SUPFAM" id="SSF69593">
    <property type="entry name" value="Glycerol-3-phosphate (1)-acyltransferase"/>
    <property type="match status" value="1"/>
</dbReference>
<feature type="domain" description="DUF374" evidence="2">
    <location>
        <begin position="83"/>
        <end position="152"/>
    </location>
</feature>
<dbReference type="CDD" id="cd07983">
    <property type="entry name" value="LPLAT_DUF374-like"/>
    <property type="match status" value="1"/>
</dbReference>
<evidence type="ECO:0000313" key="4">
    <source>
        <dbReference type="Proteomes" id="UP000782312"/>
    </source>
</evidence>
<evidence type="ECO:0000259" key="2">
    <source>
        <dbReference type="Pfam" id="PF04028"/>
    </source>
</evidence>
<keyword evidence="1" id="KW-0812">Transmembrane</keyword>
<feature type="transmembrane region" description="Helical" evidence="1">
    <location>
        <begin position="160"/>
        <end position="182"/>
    </location>
</feature>
<keyword evidence="1" id="KW-1133">Transmembrane helix</keyword>
<reference evidence="3" key="1">
    <citation type="submission" date="2020-07" db="EMBL/GenBank/DDBJ databases">
        <title>Huge and variable diversity of episymbiotic CPR bacteria and DPANN archaea in groundwater ecosystems.</title>
        <authorList>
            <person name="He C.Y."/>
            <person name="Keren R."/>
            <person name="Whittaker M."/>
            <person name="Farag I.F."/>
            <person name="Doudna J."/>
            <person name="Cate J.H.D."/>
            <person name="Banfield J.F."/>
        </authorList>
    </citation>
    <scope>NUCLEOTIDE SEQUENCE</scope>
    <source>
        <strain evidence="3">NC_groundwater_763_Ag_S-0.2um_68_21</strain>
    </source>
</reference>
<evidence type="ECO:0000313" key="3">
    <source>
        <dbReference type="EMBL" id="MBI3127299.1"/>
    </source>
</evidence>
<sequence length="245" mass="26206">MTAAGKAGDPRFDARGCNPNAPLLIRLAASSLAGYLRFVSATARVEILEPGFHAGVLASPGGAYIGVFWHRNLSLPYMFYRESVPRACLVSRSRDGELLARIVVSLNSRAVRGSSSGAGGRSKGGAAALLGLKRAIEEGFHLVITPDGPKGPPERLKPGAILLAAMTGLPVVPLGLAASWYFRLPTWDGTIVPLPFSRFVLSYGEPLRVTDHGDAAIEAGRAELERRLWEAEARAWARLNRTGPR</sequence>
<gene>
    <name evidence="3" type="ORF">HYZ11_06820</name>
</gene>
<keyword evidence="3" id="KW-0012">Acyltransferase</keyword>
<dbReference type="EMBL" id="JACPUR010000017">
    <property type="protein sequence ID" value="MBI3127299.1"/>
    <property type="molecule type" value="Genomic_DNA"/>
</dbReference>
<keyword evidence="3" id="KW-0808">Transferase</keyword>
<comment type="caution">
    <text evidence="3">The sequence shown here is derived from an EMBL/GenBank/DDBJ whole genome shotgun (WGS) entry which is preliminary data.</text>
</comment>